<dbReference type="EMBL" id="CAKKNE010000001">
    <property type="protein sequence ID" value="CAH0365236.1"/>
    <property type="molecule type" value="Genomic_DNA"/>
</dbReference>
<protein>
    <submittedName>
        <fullName evidence="1">Uncharacterized protein</fullName>
    </submittedName>
</protein>
<sequence>MEVFVVHYDKLEVGRNHCYATDAEVVGVFLQLCNAIRRAREKAVEIRERFDYFAESENPLNNTDENNFWWDGTRPDDVGRTIEDRVYVRQYPTRDQLPTRDMTFEAAEPFLAAMKQGELVAAIGRAWDQSPALRSQLEAATADTWSRAADQRKMLAHNWEEDPKPRYGETGPIRFKDAPATVNVGNLWHGMSMAGVNDLLDGGDLVWEDEDGEEGGCDECGAPGSTCTVILEANRKGTLRLVAETQIMCYCNSDSAEVACTDRATFRIAAPARKTKRKAR</sequence>
<keyword evidence="2" id="KW-1185">Reference proteome</keyword>
<evidence type="ECO:0000313" key="1">
    <source>
        <dbReference type="EMBL" id="CAH0365236.1"/>
    </source>
</evidence>
<comment type="caution">
    <text evidence="1">The sequence shown here is derived from an EMBL/GenBank/DDBJ whole genome shotgun (WGS) entry which is preliminary data.</text>
</comment>
<evidence type="ECO:0000313" key="2">
    <source>
        <dbReference type="Proteomes" id="UP000789595"/>
    </source>
</evidence>
<proteinExistence type="predicted"/>
<organism evidence="1 2">
    <name type="scientific">Pelagomonas calceolata</name>
    <dbReference type="NCBI Taxonomy" id="35677"/>
    <lineage>
        <taxon>Eukaryota</taxon>
        <taxon>Sar</taxon>
        <taxon>Stramenopiles</taxon>
        <taxon>Ochrophyta</taxon>
        <taxon>Pelagophyceae</taxon>
        <taxon>Pelagomonadales</taxon>
        <taxon>Pelagomonadaceae</taxon>
        <taxon>Pelagomonas</taxon>
    </lineage>
</organism>
<accession>A0A8J2SCM8</accession>
<dbReference type="AlphaFoldDB" id="A0A8J2SCM8"/>
<dbReference type="Proteomes" id="UP000789595">
    <property type="component" value="Unassembled WGS sequence"/>
</dbReference>
<gene>
    <name evidence="1" type="ORF">PECAL_1P16640</name>
</gene>
<reference evidence="1" key="1">
    <citation type="submission" date="2021-11" db="EMBL/GenBank/DDBJ databases">
        <authorList>
            <consortium name="Genoscope - CEA"/>
            <person name="William W."/>
        </authorList>
    </citation>
    <scope>NUCLEOTIDE SEQUENCE</scope>
</reference>
<name>A0A8J2SCM8_9STRA</name>